<comment type="caution">
    <text evidence="5">The sequence shown here is derived from an EMBL/GenBank/DDBJ whole genome shotgun (WGS) entry which is preliminary data.</text>
</comment>
<dbReference type="PANTHER" id="PTHR48046:SF6">
    <property type="entry name" value="GLYCOSYLTRANSFERASE"/>
    <property type="match status" value="1"/>
</dbReference>
<dbReference type="PROSITE" id="PS00375">
    <property type="entry name" value="UDPGT"/>
    <property type="match status" value="1"/>
</dbReference>
<dbReference type="GO" id="GO:0008194">
    <property type="term" value="F:UDP-glycosyltransferase activity"/>
    <property type="evidence" value="ECO:0007669"/>
    <property type="project" value="InterPro"/>
</dbReference>
<proteinExistence type="inferred from homology"/>
<dbReference type="Proteomes" id="UP000289738">
    <property type="component" value="Chromosome A06"/>
</dbReference>
<dbReference type="CDD" id="cd03784">
    <property type="entry name" value="GT1_Gtf-like"/>
    <property type="match status" value="1"/>
</dbReference>
<dbReference type="Gene3D" id="3.40.50.2000">
    <property type="entry name" value="Glycogen Phosphorylase B"/>
    <property type="match status" value="2"/>
</dbReference>
<keyword evidence="2 4" id="KW-0328">Glycosyltransferase</keyword>
<dbReference type="InterPro" id="IPR035595">
    <property type="entry name" value="UDP_glycos_trans_CS"/>
</dbReference>
<dbReference type="EMBL" id="SDMP01000006">
    <property type="protein sequence ID" value="RYR54716.1"/>
    <property type="molecule type" value="Genomic_DNA"/>
</dbReference>
<keyword evidence="3 4" id="KW-0808">Transferase</keyword>
<evidence type="ECO:0000256" key="1">
    <source>
        <dbReference type="ARBA" id="ARBA00009995"/>
    </source>
</evidence>
<dbReference type="SUPFAM" id="SSF53756">
    <property type="entry name" value="UDP-Glycosyltransferase/glycogen phosphorylase"/>
    <property type="match status" value="1"/>
</dbReference>
<protein>
    <submittedName>
        <fullName evidence="5">Uncharacterized protein</fullName>
    </submittedName>
</protein>
<dbReference type="FunFam" id="3.40.50.2000:FF:000051">
    <property type="entry name" value="Glycosyltransferase"/>
    <property type="match status" value="1"/>
</dbReference>
<dbReference type="AlphaFoldDB" id="A0A445CUV8"/>
<gene>
    <name evidence="5" type="ORF">Ahy_A06g030012</name>
</gene>
<reference evidence="5 6" key="1">
    <citation type="submission" date="2019-01" db="EMBL/GenBank/DDBJ databases">
        <title>Sequencing of cultivated peanut Arachis hypogaea provides insights into genome evolution and oil improvement.</title>
        <authorList>
            <person name="Chen X."/>
        </authorList>
    </citation>
    <scope>NUCLEOTIDE SEQUENCE [LARGE SCALE GENOMIC DNA]</scope>
    <source>
        <strain evidence="6">cv. Fuhuasheng</strain>
        <tissue evidence="5">Leaves</tissue>
    </source>
</reference>
<organism evidence="5 6">
    <name type="scientific">Arachis hypogaea</name>
    <name type="common">Peanut</name>
    <dbReference type="NCBI Taxonomy" id="3818"/>
    <lineage>
        <taxon>Eukaryota</taxon>
        <taxon>Viridiplantae</taxon>
        <taxon>Streptophyta</taxon>
        <taxon>Embryophyta</taxon>
        <taxon>Tracheophyta</taxon>
        <taxon>Spermatophyta</taxon>
        <taxon>Magnoliopsida</taxon>
        <taxon>eudicotyledons</taxon>
        <taxon>Gunneridae</taxon>
        <taxon>Pentapetalae</taxon>
        <taxon>rosids</taxon>
        <taxon>fabids</taxon>
        <taxon>Fabales</taxon>
        <taxon>Fabaceae</taxon>
        <taxon>Papilionoideae</taxon>
        <taxon>50 kb inversion clade</taxon>
        <taxon>dalbergioids sensu lato</taxon>
        <taxon>Dalbergieae</taxon>
        <taxon>Pterocarpus clade</taxon>
        <taxon>Arachis</taxon>
    </lineage>
</organism>
<evidence type="ECO:0000256" key="3">
    <source>
        <dbReference type="ARBA" id="ARBA00022679"/>
    </source>
</evidence>
<accession>A0A445CUV8</accession>
<evidence type="ECO:0000313" key="6">
    <source>
        <dbReference type="Proteomes" id="UP000289738"/>
    </source>
</evidence>
<evidence type="ECO:0000313" key="5">
    <source>
        <dbReference type="EMBL" id="RYR54716.1"/>
    </source>
</evidence>
<name>A0A445CUV8_ARAHY</name>
<sequence length="292" mass="32254">MQNRSSDAYKLYLERSKGFSNVDGFIINSFLELESAAMKALAREKSCFSFYDVGPITQKRSSSNDGDEELECLRWLDKQPHSSVLYVSFGSGGTLSQSAINELALGLELSGQRFLWVLRAPSDSSSAAYLDNQKNEDPLKFLPSGFLERTKEKGLVLPSWAPQVQILSHDSVGGFLSHCGWNSVLESVQVGVPIITWPLFAEQRMNAVLLVDGLKVAVRPNVGEDGVVEKEEVSKVIKSLMEQEEGKAMRKRMEDLKAYAADAVKKDAGSSTHALSHLATKWENFSGIEDNN</sequence>
<evidence type="ECO:0000256" key="4">
    <source>
        <dbReference type="RuleBase" id="RU003718"/>
    </source>
</evidence>
<dbReference type="PANTHER" id="PTHR48046">
    <property type="entry name" value="UDP-GLYCOSYLTRANSFERASE 72E1"/>
    <property type="match status" value="1"/>
</dbReference>
<dbReference type="InterPro" id="IPR002213">
    <property type="entry name" value="UDP_glucos_trans"/>
</dbReference>
<comment type="similarity">
    <text evidence="1 4">Belongs to the UDP-glycosyltransferase family.</text>
</comment>
<keyword evidence="6" id="KW-1185">Reference proteome</keyword>
<evidence type="ECO:0000256" key="2">
    <source>
        <dbReference type="ARBA" id="ARBA00022676"/>
    </source>
</evidence>
<dbReference type="Pfam" id="PF00201">
    <property type="entry name" value="UDPGT"/>
    <property type="match status" value="1"/>
</dbReference>